<organism evidence="2 3">
    <name type="scientific">Cladonia borealis</name>
    <dbReference type="NCBI Taxonomy" id="184061"/>
    <lineage>
        <taxon>Eukaryota</taxon>
        <taxon>Fungi</taxon>
        <taxon>Dikarya</taxon>
        <taxon>Ascomycota</taxon>
        <taxon>Pezizomycotina</taxon>
        <taxon>Lecanoromycetes</taxon>
        <taxon>OSLEUM clade</taxon>
        <taxon>Lecanoromycetidae</taxon>
        <taxon>Lecanorales</taxon>
        <taxon>Lecanorineae</taxon>
        <taxon>Cladoniaceae</taxon>
        <taxon>Cladonia</taxon>
    </lineage>
</organism>
<keyword evidence="3" id="KW-1185">Reference proteome</keyword>
<gene>
    <name evidence="2" type="ORF">JMJ35_010058</name>
</gene>
<evidence type="ECO:0000313" key="2">
    <source>
        <dbReference type="EMBL" id="KAK0507535.1"/>
    </source>
</evidence>
<proteinExistence type="predicted"/>
<dbReference type="Proteomes" id="UP001166286">
    <property type="component" value="Unassembled WGS sequence"/>
</dbReference>
<accession>A0AA39QR02</accession>
<comment type="caution">
    <text evidence="2">The sequence shown here is derived from an EMBL/GenBank/DDBJ whole genome shotgun (WGS) entry which is preliminary data.</text>
</comment>
<evidence type="ECO:0000313" key="3">
    <source>
        <dbReference type="Proteomes" id="UP001166286"/>
    </source>
</evidence>
<dbReference type="AlphaFoldDB" id="A0AA39QR02"/>
<sequence length="93" mass="10397">MEVTDSSIPPSAQPHTSASQAETQDQTQYTSLQGNIYGPDKDLDLNGSEEDDVSDGIPDTSKVEVSQSPTTWGQETMMYNQQQREYESYKRNC</sequence>
<name>A0AA39QR02_9LECA</name>
<dbReference type="EMBL" id="JAFEKC020000023">
    <property type="protein sequence ID" value="KAK0507535.1"/>
    <property type="molecule type" value="Genomic_DNA"/>
</dbReference>
<protein>
    <submittedName>
        <fullName evidence="2">Uncharacterized protein</fullName>
    </submittedName>
</protein>
<reference evidence="2" key="1">
    <citation type="submission" date="2023-03" db="EMBL/GenBank/DDBJ databases">
        <title>Complete genome of Cladonia borealis.</title>
        <authorList>
            <person name="Park H."/>
        </authorList>
    </citation>
    <scope>NUCLEOTIDE SEQUENCE</scope>
    <source>
        <strain evidence="2">ANT050790</strain>
    </source>
</reference>
<feature type="region of interest" description="Disordered" evidence="1">
    <location>
        <begin position="1"/>
        <end position="70"/>
    </location>
</feature>
<feature type="compositionally biased region" description="Polar residues" evidence="1">
    <location>
        <begin position="1"/>
        <end position="34"/>
    </location>
</feature>
<evidence type="ECO:0000256" key="1">
    <source>
        <dbReference type="SAM" id="MobiDB-lite"/>
    </source>
</evidence>